<sequence length="77" mass="8707">MTSGASIEYQELTWEVCSDDGTAEGTHLERWAQLMLAGAKAMGRDVLSVWHVEEWLRNWGSWTSIAYKCCYHVAPGE</sequence>
<evidence type="ECO:0000313" key="1">
    <source>
        <dbReference type="EMBL" id="KAK8087162.1"/>
    </source>
</evidence>
<dbReference type="GeneID" id="92086608"/>
<keyword evidence="1" id="KW-0808">Transferase</keyword>
<dbReference type="GO" id="GO:0008168">
    <property type="term" value="F:methyltransferase activity"/>
    <property type="evidence" value="ECO:0007669"/>
    <property type="project" value="UniProtKB-KW"/>
</dbReference>
<keyword evidence="2" id="KW-1185">Reference proteome</keyword>
<protein>
    <submittedName>
        <fullName evidence="1">Methyltransferase domain-containing protein</fullName>
    </submittedName>
</protein>
<evidence type="ECO:0000313" key="2">
    <source>
        <dbReference type="Proteomes" id="UP001480595"/>
    </source>
</evidence>
<organism evidence="1 2">
    <name type="scientific">Apiospora phragmitis</name>
    <dbReference type="NCBI Taxonomy" id="2905665"/>
    <lineage>
        <taxon>Eukaryota</taxon>
        <taxon>Fungi</taxon>
        <taxon>Dikarya</taxon>
        <taxon>Ascomycota</taxon>
        <taxon>Pezizomycotina</taxon>
        <taxon>Sordariomycetes</taxon>
        <taxon>Xylariomycetidae</taxon>
        <taxon>Amphisphaeriales</taxon>
        <taxon>Apiosporaceae</taxon>
        <taxon>Apiospora</taxon>
    </lineage>
</organism>
<name>A0ABR1WVK8_9PEZI</name>
<keyword evidence="1" id="KW-0489">Methyltransferase</keyword>
<gene>
    <name evidence="1" type="ORF">PG994_002136</name>
</gene>
<accession>A0ABR1WVK8</accession>
<dbReference type="GO" id="GO:0032259">
    <property type="term" value="P:methylation"/>
    <property type="evidence" value="ECO:0007669"/>
    <property type="project" value="UniProtKB-KW"/>
</dbReference>
<comment type="caution">
    <text evidence="1">The sequence shown here is derived from an EMBL/GenBank/DDBJ whole genome shotgun (WGS) entry which is preliminary data.</text>
</comment>
<dbReference type="EMBL" id="JAQQWL010000002">
    <property type="protein sequence ID" value="KAK8087162.1"/>
    <property type="molecule type" value="Genomic_DNA"/>
</dbReference>
<dbReference type="RefSeq" id="XP_066721686.1">
    <property type="nucleotide sequence ID" value="XM_066853545.1"/>
</dbReference>
<reference evidence="1 2" key="1">
    <citation type="submission" date="2023-01" db="EMBL/GenBank/DDBJ databases">
        <title>Analysis of 21 Apiospora genomes using comparative genomics revels a genus with tremendous synthesis potential of carbohydrate active enzymes and secondary metabolites.</title>
        <authorList>
            <person name="Sorensen T."/>
        </authorList>
    </citation>
    <scope>NUCLEOTIDE SEQUENCE [LARGE SCALE GENOMIC DNA]</scope>
    <source>
        <strain evidence="1 2">CBS 135458</strain>
    </source>
</reference>
<proteinExistence type="predicted"/>
<dbReference type="Proteomes" id="UP001480595">
    <property type="component" value="Unassembled WGS sequence"/>
</dbReference>